<keyword evidence="2" id="KW-0732">Signal</keyword>
<protein>
    <submittedName>
        <fullName evidence="3">Uncharacterized protein</fullName>
    </submittedName>
</protein>
<evidence type="ECO:0000313" key="4">
    <source>
        <dbReference type="Proteomes" id="UP000032180"/>
    </source>
</evidence>
<proteinExistence type="predicted"/>
<feature type="chain" id="PRO_5002346796" evidence="2">
    <location>
        <begin position="29"/>
        <end position="197"/>
    </location>
</feature>
<feature type="transmembrane region" description="Helical" evidence="1">
    <location>
        <begin position="157"/>
        <end position="176"/>
    </location>
</feature>
<dbReference type="Gramene" id="LPERR01G01550.2">
    <property type="protein sequence ID" value="LPERR01G01550.2"/>
    <property type="gene ID" value="LPERR01G01550"/>
</dbReference>
<feature type="transmembrane region" description="Helical" evidence="1">
    <location>
        <begin position="108"/>
        <end position="129"/>
    </location>
</feature>
<keyword evidence="4" id="KW-1185">Reference proteome</keyword>
<feature type="transmembrane region" description="Helical" evidence="1">
    <location>
        <begin position="84"/>
        <end position="101"/>
    </location>
</feature>
<organism evidence="3 4">
    <name type="scientific">Leersia perrieri</name>
    <dbReference type="NCBI Taxonomy" id="77586"/>
    <lineage>
        <taxon>Eukaryota</taxon>
        <taxon>Viridiplantae</taxon>
        <taxon>Streptophyta</taxon>
        <taxon>Embryophyta</taxon>
        <taxon>Tracheophyta</taxon>
        <taxon>Spermatophyta</taxon>
        <taxon>Magnoliopsida</taxon>
        <taxon>Liliopsida</taxon>
        <taxon>Poales</taxon>
        <taxon>Poaceae</taxon>
        <taxon>BOP clade</taxon>
        <taxon>Oryzoideae</taxon>
        <taxon>Oryzeae</taxon>
        <taxon>Oryzinae</taxon>
        <taxon>Leersia</taxon>
    </lineage>
</organism>
<dbReference type="EnsemblPlants" id="LPERR01G01550.2">
    <property type="protein sequence ID" value="LPERR01G01550.2"/>
    <property type="gene ID" value="LPERR01G01550"/>
</dbReference>
<reference evidence="4" key="2">
    <citation type="submission" date="2013-12" db="EMBL/GenBank/DDBJ databases">
        <authorList>
            <person name="Yu Y."/>
            <person name="Lee S."/>
            <person name="de Baynast K."/>
            <person name="Wissotski M."/>
            <person name="Liu L."/>
            <person name="Talag J."/>
            <person name="Goicoechea J."/>
            <person name="Angelova A."/>
            <person name="Jetty R."/>
            <person name="Kudrna D."/>
            <person name="Golser W."/>
            <person name="Rivera L."/>
            <person name="Zhang J."/>
            <person name="Wing R."/>
        </authorList>
    </citation>
    <scope>NUCLEOTIDE SEQUENCE</scope>
</reference>
<keyword evidence="1" id="KW-0472">Membrane</keyword>
<name>A0A0D9UWA3_9ORYZ</name>
<evidence type="ECO:0000256" key="2">
    <source>
        <dbReference type="SAM" id="SignalP"/>
    </source>
</evidence>
<reference evidence="3" key="3">
    <citation type="submission" date="2015-04" db="UniProtKB">
        <authorList>
            <consortium name="EnsemblPlants"/>
        </authorList>
    </citation>
    <scope>IDENTIFICATION</scope>
</reference>
<dbReference type="HOGENOM" id="CLU_1392029_0_0_1"/>
<evidence type="ECO:0000256" key="1">
    <source>
        <dbReference type="SAM" id="Phobius"/>
    </source>
</evidence>
<keyword evidence="1" id="KW-0812">Transmembrane</keyword>
<dbReference type="Proteomes" id="UP000032180">
    <property type="component" value="Chromosome 1"/>
</dbReference>
<reference evidence="3 4" key="1">
    <citation type="submission" date="2012-08" db="EMBL/GenBank/DDBJ databases">
        <title>Oryza genome evolution.</title>
        <authorList>
            <person name="Wing R.A."/>
        </authorList>
    </citation>
    <scope>NUCLEOTIDE SEQUENCE</scope>
</reference>
<accession>A0A0D9UWA3</accession>
<feature type="signal peptide" evidence="2">
    <location>
        <begin position="1"/>
        <end position="28"/>
    </location>
</feature>
<sequence>MMMVPLHASHEVVALLLLEVLLLKPSIAGRSIGWVVEAGVALEARRGAGCSEAMVEADHAIDGASVLLGAIAHLGIGCCRHVDNIGIFLVLLLVVVVLMVISTSSTTAFLAIGVVVLVIEVGSVGILVLDIGHCRSSSLLPEEAKLLAHLVPKKAEIVLIVIVILIIFIIIQFIILRVKLRELVLVVLGVLSEDANR</sequence>
<dbReference type="AlphaFoldDB" id="A0A0D9UWA3"/>
<evidence type="ECO:0000313" key="3">
    <source>
        <dbReference type="EnsemblPlants" id="LPERR01G01550.2"/>
    </source>
</evidence>
<keyword evidence="1" id="KW-1133">Transmembrane helix</keyword>